<gene>
    <name evidence="1" type="ORF">TM448A01659_0008</name>
</gene>
<dbReference type="InterPro" id="IPR053745">
    <property type="entry name" value="Viral_Tail_Comp_sf"/>
</dbReference>
<dbReference type="Gene3D" id="3.30.2000.30">
    <property type="match status" value="1"/>
</dbReference>
<reference evidence="1" key="1">
    <citation type="submission" date="2020-03" db="EMBL/GenBank/DDBJ databases">
        <title>The deep terrestrial virosphere.</title>
        <authorList>
            <person name="Holmfeldt K."/>
            <person name="Nilsson E."/>
            <person name="Simone D."/>
            <person name="Lopez-Fernandez M."/>
            <person name="Wu X."/>
            <person name="de Brujin I."/>
            <person name="Lundin D."/>
            <person name="Andersson A."/>
            <person name="Bertilsson S."/>
            <person name="Dopson M."/>
        </authorList>
    </citation>
    <scope>NUCLEOTIDE SEQUENCE</scope>
    <source>
        <strain evidence="1">TM448A01659</strain>
    </source>
</reference>
<sequence length="127" mass="14935">MQVLFQGIWNKFNGNAALKAAVTNMYFSEAIQTAVLPYIVYFEISNVPDWTYTEDMENFLIQFSIYDSNSSSVNILSIFEKLKTCYDWVALTVTGYNSIYCKREFNILTRENSIWKMDVQYRIEVQK</sequence>
<organism evidence="1">
    <name type="scientific">viral metagenome</name>
    <dbReference type="NCBI Taxonomy" id="1070528"/>
    <lineage>
        <taxon>unclassified sequences</taxon>
        <taxon>metagenomes</taxon>
        <taxon>organismal metagenomes</taxon>
    </lineage>
</organism>
<accession>A0A6H1ZQQ9</accession>
<evidence type="ECO:0008006" key="2">
    <source>
        <dbReference type="Google" id="ProtNLM"/>
    </source>
</evidence>
<name>A0A6H1ZQQ9_9ZZZZ</name>
<proteinExistence type="predicted"/>
<evidence type="ECO:0000313" key="1">
    <source>
        <dbReference type="EMBL" id="QJA50266.1"/>
    </source>
</evidence>
<dbReference type="AlphaFoldDB" id="A0A6H1ZQQ9"/>
<protein>
    <recommendedName>
        <fullName evidence="2">Tail protein</fullName>
    </recommendedName>
</protein>
<dbReference type="EMBL" id="MT144184">
    <property type="protein sequence ID" value="QJA50266.1"/>
    <property type="molecule type" value="Genomic_DNA"/>
</dbReference>